<dbReference type="CDD" id="cd00118">
    <property type="entry name" value="LysM"/>
    <property type="match status" value="1"/>
</dbReference>
<dbReference type="SMART" id="SM00257">
    <property type="entry name" value="LysM"/>
    <property type="match status" value="1"/>
</dbReference>
<organism evidence="2 3">
    <name type="scientific">Caloramator proteoclasticus DSM 10124</name>
    <dbReference type="NCBI Taxonomy" id="1121262"/>
    <lineage>
        <taxon>Bacteria</taxon>
        <taxon>Bacillati</taxon>
        <taxon>Bacillota</taxon>
        <taxon>Clostridia</taxon>
        <taxon>Eubacteriales</taxon>
        <taxon>Clostridiaceae</taxon>
        <taxon>Caloramator</taxon>
    </lineage>
</organism>
<dbReference type="PROSITE" id="PS51782">
    <property type="entry name" value="LYSM"/>
    <property type="match status" value="1"/>
</dbReference>
<reference evidence="3" key="1">
    <citation type="submission" date="2016-11" db="EMBL/GenBank/DDBJ databases">
        <authorList>
            <person name="Varghese N."/>
            <person name="Submissions S."/>
        </authorList>
    </citation>
    <scope>NUCLEOTIDE SEQUENCE [LARGE SCALE GENOMIC DNA]</scope>
    <source>
        <strain evidence="3">DSM 10124</strain>
    </source>
</reference>
<dbReference type="Pfam" id="PF01476">
    <property type="entry name" value="LysM"/>
    <property type="match status" value="1"/>
</dbReference>
<gene>
    <name evidence="2" type="ORF">SAMN02746091_00199</name>
</gene>
<sequence>MKKHLKTSISLLLFLLIISISISKVSSYYKNKTQNKTISYEEVVVKKGDTIWNISIKYTPKDKDVRKTVYEIRKINNLNDCIIFPGQTLKVPIDK</sequence>
<dbReference type="AlphaFoldDB" id="A0A1M4SQG4"/>
<dbReference type="Gene3D" id="3.10.350.10">
    <property type="entry name" value="LysM domain"/>
    <property type="match status" value="1"/>
</dbReference>
<dbReference type="EMBL" id="FQVG01000002">
    <property type="protein sequence ID" value="SHE34422.1"/>
    <property type="molecule type" value="Genomic_DNA"/>
</dbReference>
<evidence type="ECO:0000259" key="1">
    <source>
        <dbReference type="PROSITE" id="PS51782"/>
    </source>
</evidence>
<dbReference type="RefSeq" id="WP_035165598.1">
    <property type="nucleotide sequence ID" value="NZ_FQVG01000002.1"/>
</dbReference>
<accession>A0A1M4SQG4</accession>
<dbReference type="InterPro" id="IPR036779">
    <property type="entry name" value="LysM_dom_sf"/>
</dbReference>
<evidence type="ECO:0000313" key="2">
    <source>
        <dbReference type="EMBL" id="SHE34422.1"/>
    </source>
</evidence>
<keyword evidence="3" id="KW-1185">Reference proteome</keyword>
<protein>
    <submittedName>
        <fullName evidence="2">LysM domain-containing protein</fullName>
    </submittedName>
</protein>
<dbReference type="SUPFAM" id="SSF54106">
    <property type="entry name" value="LysM domain"/>
    <property type="match status" value="1"/>
</dbReference>
<name>A0A1M4SQG4_9CLOT</name>
<dbReference type="Proteomes" id="UP000184423">
    <property type="component" value="Unassembled WGS sequence"/>
</dbReference>
<evidence type="ECO:0000313" key="3">
    <source>
        <dbReference type="Proteomes" id="UP000184423"/>
    </source>
</evidence>
<dbReference type="InterPro" id="IPR018392">
    <property type="entry name" value="LysM"/>
</dbReference>
<proteinExistence type="predicted"/>
<feature type="domain" description="LysM" evidence="1">
    <location>
        <begin position="41"/>
        <end position="91"/>
    </location>
</feature>